<dbReference type="PANTHER" id="PTHR38767:SF1">
    <property type="entry name" value="DNA POLYMERASE III SUBUNIT CHI"/>
    <property type="match status" value="1"/>
</dbReference>
<dbReference type="OrthoDB" id="9795973at2"/>
<evidence type="ECO:0000313" key="1">
    <source>
        <dbReference type="EMBL" id="MXP43153.1"/>
    </source>
</evidence>
<sequence length="145" mass="16283">MRVDFYLLDRDPAEAVVPLLARAAKQAGERVLVVSGDAEQRMRIDQALWTAASEAFLAHGTAGEGHENRQPVLISAEPAAANKARFVILADGKWREESAGFDRVFLLFGEDRRQEARECWTALGKAEAMERHFWKQDGGKWREMG</sequence>
<evidence type="ECO:0000313" key="2">
    <source>
        <dbReference type="Proteomes" id="UP000431922"/>
    </source>
</evidence>
<dbReference type="EMBL" id="WTYL01000001">
    <property type="protein sequence ID" value="MXP43153.1"/>
    <property type="molecule type" value="Genomic_DNA"/>
</dbReference>
<dbReference type="GO" id="GO:0003887">
    <property type="term" value="F:DNA-directed DNA polymerase activity"/>
    <property type="evidence" value="ECO:0007669"/>
    <property type="project" value="InterPro"/>
</dbReference>
<dbReference type="GO" id="GO:0003677">
    <property type="term" value="F:DNA binding"/>
    <property type="evidence" value="ECO:0007669"/>
    <property type="project" value="InterPro"/>
</dbReference>
<organism evidence="1 2">
    <name type="scientific">Allopontixanthobacter sediminis</name>
    <dbReference type="NCBI Taxonomy" id="1689985"/>
    <lineage>
        <taxon>Bacteria</taxon>
        <taxon>Pseudomonadati</taxon>
        <taxon>Pseudomonadota</taxon>
        <taxon>Alphaproteobacteria</taxon>
        <taxon>Sphingomonadales</taxon>
        <taxon>Erythrobacteraceae</taxon>
        <taxon>Allopontixanthobacter</taxon>
    </lineage>
</organism>
<dbReference type="Proteomes" id="UP000431922">
    <property type="component" value="Unassembled WGS sequence"/>
</dbReference>
<accession>A0A845AUD2</accession>
<protein>
    <submittedName>
        <fullName evidence="1">DNA polymerase III subunit chi</fullName>
    </submittedName>
</protein>
<comment type="caution">
    <text evidence="1">The sequence shown here is derived from an EMBL/GenBank/DDBJ whole genome shotgun (WGS) entry which is preliminary data.</text>
</comment>
<proteinExistence type="predicted"/>
<dbReference type="AlphaFoldDB" id="A0A845AUD2"/>
<dbReference type="PANTHER" id="PTHR38767">
    <property type="entry name" value="DNA POLYMERASE III SUBUNIT CHI"/>
    <property type="match status" value="1"/>
</dbReference>
<gene>
    <name evidence="1" type="ORF">GRI65_01635</name>
</gene>
<keyword evidence="2" id="KW-1185">Reference proteome</keyword>
<name>A0A845AUD2_9SPHN</name>
<dbReference type="InterPro" id="IPR036768">
    <property type="entry name" value="PolIII_chi_sf"/>
</dbReference>
<dbReference type="RefSeq" id="WP_160754792.1">
    <property type="nucleotide sequence ID" value="NZ_WTYL01000001.1"/>
</dbReference>
<reference evidence="1 2" key="1">
    <citation type="submission" date="2019-12" db="EMBL/GenBank/DDBJ databases">
        <title>Genomic-based taxomic classification of the family Erythrobacteraceae.</title>
        <authorList>
            <person name="Xu L."/>
        </authorList>
    </citation>
    <scope>NUCLEOTIDE SEQUENCE [LARGE SCALE GENOMIC DNA]</scope>
    <source>
        <strain evidence="1 2">KCTC 42453</strain>
    </source>
</reference>
<dbReference type="GO" id="GO:0032298">
    <property type="term" value="P:positive regulation of DNA-templated DNA replication initiation"/>
    <property type="evidence" value="ECO:0007669"/>
    <property type="project" value="TreeGrafter"/>
</dbReference>
<dbReference type="SUPFAM" id="SSF102400">
    <property type="entry name" value="DNA polymerase III chi subunit"/>
    <property type="match status" value="1"/>
</dbReference>
<dbReference type="GO" id="GO:0006260">
    <property type="term" value="P:DNA replication"/>
    <property type="evidence" value="ECO:0007669"/>
    <property type="project" value="InterPro"/>
</dbReference>
<dbReference type="InterPro" id="IPR007459">
    <property type="entry name" value="DNA_pol3_chi"/>
</dbReference>
<dbReference type="Gene3D" id="3.40.50.10110">
    <property type="entry name" value="DNA polymerase III subunit chi"/>
    <property type="match status" value="1"/>
</dbReference>
<dbReference type="Pfam" id="PF04364">
    <property type="entry name" value="DNA_pol3_chi"/>
    <property type="match status" value="1"/>
</dbReference>